<keyword evidence="2" id="KW-1185">Reference proteome</keyword>
<gene>
    <name evidence="1" type="ORF">SAMN05216249_10765</name>
</gene>
<sequence>MKLFLNAHKKLVITLALLVVIIGTGSTYAFLKSATSLLDNNFEPGSVNTHIVEVLDNSSTYTKDSETTIIKSPRVYNDGTNDAFIRARIVVTPEKLWDKDNVTLTDTSEIVQLYCAKFTAGSISYDQDLFSVDAGNSADLNISGGQVSDTTKLALSSSAVNDKDGDNAYWIYNSEDGFFYYNQSVKVGYSTDSLFDAVKTTKVSSAFEITIYQEAVASDHYMDRFNAAGDNTQKVSLMKSAFSAVEK</sequence>
<evidence type="ECO:0000313" key="2">
    <source>
        <dbReference type="Proteomes" id="UP000198838"/>
    </source>
</evidence>
<dbReference type="Proteomes" id="UP000198838">
    <property type="component" value="Unassembled WGS sequence"/>
</dbReference>
<name>A0A1I0XPH4_9FIRM</name>
<reference evidence="1 2" key="1">
    <citation type="submission" date="2016-10" db="EMBL/GenBank/DDBJ databases">
        <authorList>
            <person name="de Groot N.N."/>
        </authorList>
    </citation>
    <scope>NUCLEOTIDE SEQUENCE [LARGE SCALE GENOMIC DNA]</scope>
    <source>
        <strain evidence="1 2">DSM 5522</strain>
    </source>
</reference>
<dbReference type="AlphaFoldDB" id="A0A1I0XPH4"/>
<proteinExistence type="predicted"/>
<organism evidence="1 2">
    <name type="scientific">Acetitomaculum ruminis DSM 5522</name>
    <dbReference type="NCBI Taxonomy" id="1120918"/>
    <lineage>
        <taxon>Bacteria</taxon>
        <taxon>Bacillati</taxon>
        <taxon>Bacillota</taxon>
        <taxon>Clostridia</taxon>
        <taxon>Lachnospirales</taxon>
        <taxon>Lachnospiraceae</taxon>
        <taxon>Acetitomaculum</taxon>
    </lineage>
</organism>
<dbReference type="RefSeq" id="WP_092871743.1">
    <property type="nucleotide sequence ID" value="NZ_FOJY01000007.1"/>
</dbReference>
<dbReference type="OrthoDB" id="2064994at2"/>
<protein>
    <submittedName>
        <fullName evidence="1">Alternate signal-mediated exported protein, CPF_0494 family</fullName>
    </submittedName>
</protein>
<evidence type="ECO:0000313" key="1">
    <source>
        <dbReference type="EMBL" id="SFB02921.1"/>
    </source>
</evidence>
<dbReference type="EMBL" id="FOJY01000007">
    <property type="protein sequence ID" value="SFB02921.1"/>
    <property type="molecule type" value="Genomic_DNA"/>
</dbReference>
<accession>A0A1I0XPH4</accession>
<dbReference type="STRING" id="1120918.SAMN05216249_10765"/>